<evidence type="ECO:0000313" key="5">
    <source>
        <dbReference type="EMBL" id="OAD07146.1"/>
    </source>
</evidence>
<dbReference type="Pfam" id="PF00106">
    <property type="entry name" value="adh_short"/>
    <property type="match status" value="1"/>
</dbReference>
<dbReference type="PROSITE" id="PS00061">
    <property type="entry name" value="ADH_SHORT"/>
    <property type="match status" value="1"/>
</dbReference>
<name>A0A168P4C6_MUCCL</name>
<dbReference type="VEuPathDB" id="FungiDB:MUCCIDRAFT_155482"/>
<sequence length="279" mass="30606">MYLEDKVVIIHGGTSGIGKELVWTLVSNRANVIFTGTSKQKGHDVIQGLDNAFKGKRPHNAFFYNMDITDWKAQKDIYDFADQCYGKTIDIVIVIAGILDSSNLINDTEQDGHYRTLEVNLTAAVKANRLAIQYFLREKSAGCIVNTSSVYGLGPAPSNPLYAASKHAIIGLTKSYGNLLRSTNIRVNAIAPHFVETPLLPGESLKVASAFGMVPMKSCIDAYLYAIADDSLNGDIINVSPYGRSVEPRFSDPVIEQLDSMCNKRREDILGAIMAHFQA</sequence>
<dbReference type="PANTHER" id="PTHR44229:SF4">
    <property type="entry name" value="15-HYDROXYPROSTAGLANDIN DEHYDROGENASE [NAD(+)]"/>
    <property type="match status" value="1"/>
</dbReference>
<reference evidence="5 6" key="1">
    <citation type="submission" date="2015-06" db="EMBL/GenBank/DDBJ databases">
        <title>Expansion of signal transduction pathways in fungi by whole-genome duplication.</title>
        <authorList>
            <consortium name="DOE Joint Genome Institute"/>
            <person name="Corrochano L.M."/>
            <person name="Kuo A."/>
            <person name="Marcet-Houben M."/>
            <person name="Polaino S."/>
            <person name="Salamov A."/>
            <person name="Villalobos J.M."/>
            <person name="Alvarez M.I."/>
            <person name="Avalos J."/>
            <person name="Benito E.P."/>
            <person name="Benoit I."/>
            <person name="Burger G."/>
            <person name="Camino L.P."/>
            <person name="Canovas D."/>
            <person name="Cerda-Olmedo E."/>
            <person name="Cheng J.-F."/>
            <person name="Dominguez A."/>
            <person name="Elias M."/>
            <person name="Eslava A.P."/>
            <person name="Glaser F."/>
            <person name="Grimwood J."/>
            <person name="Gutierrez G."/>
            <person name="Heitman J."/>
            <person name="Henrissat B."/>
            <person name="Iturriaga E.A."/>
            <person name="Lang B.F."/>
            <person name="Lavin J.L."/>
            <person name="Lee S."/>
            <person name="Li W."/>
            <person name="Lindquist E."/>
            <person name="Lopez-Garcia S."/>
            <person name="Luque E.M."/>
            <person name="Marcos A.T."/>
            <person name="Martin J."/>
            <person name="Mccluskey K."/>
            <person name="Medina H.R."/>
            <person name="Miralles-Duran A."/>
            <person name="Miyazaki A."/>
            <person name="Munoz-Torres E."/>
            <person name="Oguiza J.A."/>
            <person name="Ohm R."/>
            <person name="Olmedo M."/>
            <person name="Orejas M."/>
            <person name="Ortiz-Castellanos L."/>
            <person name="Pisabarro A.G."/>
            <person name="Rodriguez-Romero J."/>
            <person name="Ruiz-Herrera J."/>
            <person name="Ruiz-Vazquez R."/>
            <person name="Sanz C."/>
            <person name="Schackwitz W."/>
            <person name="Schmutz J."/>
            <person name="Shahriari M."/>
            <person name="Shelest E."/>
            <person name="Silva-Franco F."/>
            <person name="Soanes D."/>
            <person name="Syed K."/>
            <person name="Tagua V.G."/>
            <person name="Talbot N.J."/>
            <person name="Thon M."/>
            <person name="De Vries R.P."/>
            <person name="Wiebenga A."/>
            <person name="Yadav J.S."/>
            <person name="Braun E.L."/>
            <person name="Baker S."/>
            <person name="Garre V."/>
            <person name="Horwitz B."/>
            <person name="Torres-Martinez S."/>
            <person name="Idnurm A."/>
            <person name="Herrera-Estrella A."/>
            <person name="Gabaldon T."/>
            <person name="Grigoriev I.V."/>
        </authorList>
    </citation>
    <scope>NUCLEOTIDE SEQUENCE [LARGE SCALE GENOMIC DNA]</scope>
    <source>
        <strain evidence="5 6">CBS 277.49</strain>
    </source>
</reference>
<evidence type="ECO:0000256" key="1">
    <source>
        <dbReference type="ARBA" id="ARBA00006484"/>
    </source>
</evidence>
<proteinExistence type="inferred from homology"/>
<dbReference type="Proteomes" id="UP000077051">
    <property type="component" value="Unassembled WGS sequence"/>
</dbReference>
<comment type="similarity">
    <text evidence="1 4">Belongs to the short-chain dehydrogenases/reductases (SDR) family.</text>
</comment>
<evidence type="ECO:0000256" key="2">
    <source>
        <dbReference type="ARBA" id="ARBA00022857"/>
    </source>
</evidence>
<accession>A0A168P4C6</accession>
<evidence type="ECO:0000313" key="6">
    <source>
        <dbReference type="Proteomes" id="UP000077051"/>
    </source>
</evidence>
<dbReference type="PRINTS" id="PR00081">
    <property type="entry name" value="GDHRDH"/>
</dbReference>
<dbReference type="STRING" id="747725.A0A168P4C6"/>
<dbReference type="InterPro" id="IPR036291">
    <property type="entry name" value="NAD(P)-bd_dom_sf"/>
</dbReference>
<dbReference type="GO" id="GO:0005737">
    <property type="term" value="C:cytoplasm"/>
    <property type="evidence" value="ECO:0007669"/>
    <property type="project" value="TreeGrafter"/>
</dbReference>
<gene>
    <name evidence="5" type="ORF">MUCCIDRAFT_155482</name>
</gene>
<dbReference type="OrthoDB" id="5840532at2759"/>
<protein>
    <submittedName>
        <fullName evidence="5">Uncharacterized protein</fullName>
    </submittedName>
</protein>
<keyword evidence="6" id="KW-1185">Reference proteome</keyword>
<dbReference type="Gene3D" id="3.40.50.720">
    <property type="entry name" value="NAD(P)-binding Rossmann-like Domain"/>
    <property type="match status" value="1"/>
</dbReference>
<dbReference type="InterPro" id="IPR020904">
    <property type="entry name" value="Sc_DH/Rdtase_CS"/>
</dbReference>
<dbReference type="SUPFAM" id="SSF51735">
    <property type="entry name" value="NAD(P)-binding Rossmann-fold domains"/>
    <property type="match status" value="1"/>
</dbReference>
<dbReference type="EMBL" id="AMYB01000002">
    <property type="protein sequence ID" value="OAD07146.1"/>
    <property type="molecule type" value="Genomic_DNA"/>
</dbReference>
<dbReference type="AlphaFoldDB" id="A0A168P4C6"/>
<dbReference type="PANTHER" id="PTHR44229">
    <property type="entry name" value="15-HYDROXYPROSTAGLANDIN DEHYDROGENASE [NAD(+)]"/>
    <property type="match status" value="1"/>
</dbReference>
<organism evidence="5 6">
    <name type="scientific">Mucor lusitanicus CBS 277.49</name>
    <dbReference type="NCBI Taxonomy" id="747725"/>
    <lineage>
        <taxon>Eukaryota</taxon>
        <taxon>Fungi</taxon>
        <taxon>Fungi incertae sedis</taxon>
        <taxon>Mucoromycota</taxon>
        <taxon>Mucoromycotina</taxon>
        <taxon>Mucoromycetes</taxon>
        <taxon>Mucorales</taxon>
        <taxon>Mucorineae</taxon>
        <taxon>Mucoraceae</taxon>
        <taxon>Mucor</taxon>
    </lineage>
</organism>
<keyword evidence="3" id="KW-0560">Oxidoreductase</keyword>
<dbReference type="PRINTS" id="PR00080">
    <property type="entry name" value="SDRFAMILY"/>
</dbReference>
<dbReference type="InterPro" id="IPR002347">
    <property type="entry name" value="SDR_fam"/>
</dbReference>
<dbReference type="GO" id="GO:0016616">
    <property type="term" value="F:oxidoreductase activity, acting on the CH-OH group of donors, NAD or NADP as acceptor"/>
    <property type="evidence" value="ECO:0007669"/>
    <property type="project" value="TreeGrafter"/>
</dbReference>
<evidence type="ECO:0000256" key="4">
    <source>
        <dbReference type="RuleBase" id="RU000363"/>
    </source>
</evidence>
<comment type="caution">
    <text evidence="5">The sequence shown here is derived from an EMBL/GenBank/DDBJ whole genome shotgun (WGS) entry which is preliminary data.</text>
</comment>
<keyword evidence="2" id="KW-0521">NADP</keyword>
<evidence type="ECO:0000256" key="3">
    <source>
        <dbReference type="ARBA" id="ARBA00023002"/>
    </source>
</evidence>